<dbReference type="EMBL" id="DS114035">
    <property type="protein sequence ID" value="EAX91443.1"/>
    <property type="molecule type" value="Genomic_DNA"/>
</dbReference>
<reference evidence="13" key="2">
    <citation type="journal article" date="2007" name="Science">
        <title>Draft genome sequence of the sexually transmitted pathogen Trichomonas vaginalis.</title>
        <authorList>
            <person name="Carlton J.M."/>
            <person name="Hirt R.P."/>
            <person name="Silva J.C."/>
            <person name="Delcher A.L."/>
            <person name="Schatz M."/>
            <person name="Zhao Q."/>
            <person name="Wortman J.R."/>
            <person name="Bidwell S.L."/>
            <person name="Alsmark U.C.M."/>
            <person name="Besteiro S."/>
            <person name="Sicheritz-Ponten T."/>
            <person name="Noel C.J."/>
            <person name="Dacks J.B."/>
            <person name="Foster P.G."/>
            <person name="Simillion C."/>
            <person name="Van de Peer Y."/>
            <person name="Miranda-Saavedra D."/>
            <person name="Barton G.J."/>
            <person name="Westrop G.D."/>
            <person name="Mueller S."/>
            <person name="Dessi D."/>
            <person name="Fiori P.L."/>
            <person name="Ren Q."/>
            <person name="Paulsen I."/>
            <person name="Zhang H."/>
            <person name="Bastida-Corcuera F.D."/>
            <person name="Simoes-Barbosa A."/>
            <person name="Brown M.T."/>
            <person name="Hayes R.D."/>
            <person name="Mukherjee M."/>
            <person name="Okumura C.Y."/>
            <person name="Schneider R."/>
            <person name="Smith A.J."/>
            <person name="Vanacova S."/>
            <person name="Villalvazo M."/>
            <person name="Haas B.J."/>
            <person name="Pertea M."/>
            <person name="Feldblyum T.V."/>
            <person name="Utterback T.R."/>
            <person name="Shu C.L."/>
            <person name="Osoegawa K."/>
            <person name="de Jong P.J."/>
            <person name="Hrdy I."/>
            <person name="Horvathova L."/>
            <person name="Zubacova Z."/>
            <person name="Dolezal P."/>
            <person name="Malik S.B."/>
            <person name="Logsdon J.M. Jr."/>
            <person name="Henze K."/>
            <person name="Gupta A."/>
            <person name="Wang C.C."/>
            <person name="Dunne R.L."/>
            <person name="Upcroft J.A."/>
            <person name="Upcroft P."/>
            <person name="White O."/>
            <person name="Salzberg S.L."/>
            <person name="Tang P."/>
            <person name="Chiu C.-H."/>
            <person name="Lee Y.-S."/>
            <person name="Embley T.M."/>
            <person name="Coombs G.H."/>
            <person name="Mottram J.C."/>
            <person name="Tachezy J."/>
            <person name="Fraser-Liggett C.M."/>
            <person name="Johnson P.J."/>
        </authorList>
    </citation>
    <scope>NUCLEOTIDE SEQUENCE [LARGE SCALE GENOMIC DNA]</scope>
    <source>
        <strain evidence="13">G3</strain>
    </source>
</reference>
<dbReference type="GO" id="GO:0016787">
    <property type="term" value="F:hydrolase activity"/>
    <property type="evidence" value="ECO:0007669"/>
    <property type="project" value="UniProtKB-KW"/>
</dbReference>
<dbReference type="RefSeq" id="XP_001304373.1">
    <property type="nucleotide sequence ID" value="XM_001304372.1"/>
</dbReference>
<dbReference type="GO" id="GO:0003743">
    <property type="term" value="F:translation initiation factor activity"/>
    <property type="evidence" value="ECO:0007669"/>
    <property type="project" value="UniProtKB-KW"/>
</dbReference>
<dbReference type="InterPro" id="IPR050079">
    <property type="entry name" value="DEAD_box_RNA_helicase"/>
</dbReference>
<dbReference type="PANTHER" id="PTHR47959:SF1">
    <property type="entry name" value="ATP-DEPENDENT RNA HELICASE DBPA"/>
    <property type="match status" value="1"/>
</dbReference>
<keyword evidence="5 9" id="KW-0067">ATP-binding</keyword>
<keyword evidence="6" id="KW-0694">RNA-binding</keyword>
<keyword evidence="3 9" id="KW-0378">Hydrolase</keyword>
<dbReference type="SMART" id="SM00487">
    <property type="entry name" value="DEXDc"/>
    <property type="match status" value="1"/>
</dbReference>
<evidence type="ECO:0000256" key="7">
    <source>
        <dbReference type="ARBA" id="ARBA00047984"/>
    </source>
</evidence>
<dbReference type="CDD" id="cd18787">
    <property type="entry name" value="SF2_C_DEAD"/>
    <property type="match status" value="1"/>
</dbReference>
<evidence type="ECO:0000259" key="12">
    <source>
        <dbReference type="PROSITE" id="PS51195"/>
    </source>
</evidence>
<dbReference type="AlphaFoldDB" id="A2FUH8"/>
<feature type="short sequence motif" description="Q motif" evidence="8">
    <location>
        <begin position="29"/>
        <end position="57"/>
    </location>
</feature>
<dbReference type="PROSITE" id="PS51194">
    <property type="entry name" value="HELICASE_CTER"/>
    <property type="match status" value="1"/>
</dbReference>
<dbReference type="eggNOG" id="KOG0327">
    <property type="taxonomic scope" value="Eukaryota"/>
</dbReference>
<dbReference type="InterPro" id="IPR001650">
    <property type="entry name" value="Helicase_C-like"/>
</dbReference>
<dbReference type="STRING" id="5722.A2FUH8"/>
<dbReference type="FunFam" id="3.40.50.300:FF:000031">
    <property type="entry name" value="Eukaryotic initiation factor 4A-III"/>
    <property type="match status" value="1"/>
</dbReference>
<dbReference type="SMART" id="SM00490">
    <property type="entry name" value="HELICc"/>
    <property type="match status" value="1"/>
</dbReference>
<dbReference type="GO" id="GO:0003724">
    <property type="term" value="F:RNA helicase activity"/>
    <property type="evidence" value="ECO:0000318"/>
    <property type="project" value="GO_Central"/>
</dbReference>
<dbReference type="VEuPathDB" id="TrichDB:TVAG_380910"/>
<organism evidence="13 14">
    <name type="scientific">Trichomonas vaginalis (strain ATCC PRA-98 / G3)</name>
    <dbReference type="NCBI Taxonomy" id="412133"/>
    <lineage>
        <taxon>Eukaryota</taxon>
        <taxon>Metamonada</taxon>
        <taxon>Parabasalia</taxon>
        <taxon>Trichomonadida</taxon>
        <taxon>Trichomonadidae</taxon>
        <taxon>Trichomonas</taxon>
    </lineage>
</organism>
<keyword evidence="14" id="KW-1185">Reference proteome</keyword>
<dbReference type="InterPro" id="IPR011545">
    <property type="entry name" value="DEAD/DEAH_box_helicase_dom"/>
</dbReference>
<dbReference type="OMA" id="DTIHGDK"/>
<dbReference type="InterPro" id="IPR027417">
    <property type="entry name" value="P-loop_NTPase"/>
</dbReference>
<dbReference type="GO" id="GO:0005524">
    <property type="term" value="F:ATP binding"/>
    <property type="evidence" value="ECO:0007669"/>
    <property type="project" value="UniProtKB-KW"/>
</dbReference>
<dbReference type="Gene3D" id="3.40.50.300">
    <property type="entry name" value="P-loop containing nucleotide triphosphate hydrolases"/>
    <property type="match status" value="2"/>
</dbReference>
<dbReference type="VEuPathDB" id="TrichDB:TVAGG3_0615380"/>
<feature type="domain" description="Helicase ATP-binding" evidence="10">
    <location>
        <begin position="60"/>
        <end position="231"/>
    </location>
</feature>
<feature type="domain" description="Helicase C-terminal" evidence="11">
    <location>
        <begin position="242"/>
        <end position="403"/>
    </location>
</feature>
<dbReference type="Proteomes" id="UP000001542">
    <property type="component" value="Unassembled WGS sequence"/>
</dbReference>
<keyword evidence="13" id="KW-0648">Protein biosynthesis</keyword>
<dbReference type="SUPFAM" id="SSF52540">
    <property type="entry name" value="P-loop containing nucleoside triphosphate hydrolases"/>
    <property type="match status" value="1"/>
</dbReference>
<accession>A2FUH8</accession>
<gene>
    <name evidence="13" type="ORF">TVAG_380910</name>
</gene>
<evidence type="ECO:0000313" key="14">
    <source>
        <dbReference type="Proteomes" id="UP000001542"/>
    </source>
</evidence>
<reference evidence="13" key="1">
    <citation type="submission" date="2006-10" db="EMBL/GenBank/DDBJ databases">
        <authorList>
            <person name="Amadeo P."/>
            <person name="Zhao Q."/>
            <person name="Wortman J."/>
            <person name="Fraser-Liggett C."/>
            <person name="Carlton J."/>
        </authorList>
    </citation>
    <scope>NUCLEOTIDE SEQUENCE</scope>
    <source>
        <strain evidence="13">G3</strain>
    </source>
</reference>
<protein>
    <recommendedName>
        <fullName evidence="1">RNA helicase</fullName>
        <ecNumber evidence="1">3.6.4.13</ecNumber>
    </recommendedName>
</protein>
<dbReference type="InterPro" id="IPR014001">
    <property type="entry name" value="Helicase_ATP-bd"/>
</dbReference>
<dbReference type="OrthoDB" id="10265785at2759"/>
<dbReference type="FunCoup" id="A2FUH8">
    <property type="interactions" value="1007"/>
</dbReference>
<dbReference type="GO" id="GO:0003729">
    <property type="term" value="F:mRNA binding"/>
    <property type="evidence" value="ECO:0000318"/>
    <property type="project" value="GO_Central"/>
</dbReference>
<dbReference type="InterPro" id="IPR014014">
    <property type="entry name" value="RNA_helicase_DEAD_Q_motif"/>
</dbReference>
<dbReference type="KEGG" id="tva:4749136"/>
<dbReference type="SMR" id="A2FUH8"/>
<evidence type="ECO:0000256" key="6">
    <source>
        <dbReference type="ARBA" id="ARBA00022884"/>
    </source>
</evidence>
<evidence type="ECO:0000256" key="4">
    <source>
        <dbReference type="ARBA" id="ARBA00022806"/>
    </source>
</evidence>
<dbReference type="InParanoid" id="A2FUH8"/>
<evidence type="ECO:0000259" key="11">
    <source>
        <dbReference type="PROSITE" id="PS51194"/>
    </source>
</evidence>
<dbReference type="PANTHER" id="PTHR47959">
    <property type="entry name" value="ATP-DEPENDENT RNA HELICASE RHLE-RELATED"/>
    <property type="match status" value="1"/>
</dbReference>
<evidence type="ECO:0000256" key="3">
    <source>
        <dbReference type="ARBA" id="ARBA00022801"/>
    </source>
</evidence>
<sequence>MSGRRPRGARPGRHIDTSKFEPNWDERILDFDQMDLDENLLRGIYAYGFKQPSDIQALAIKPICQKRNVLAQAQSGTGKTGAFSIGVLNRIDTSLVETQALLLAPTRELVDQIYIFIKQISEKMPNITIEVFKGGLSVTEDQRKAQEKPMVAICTPGRALDLISKGYLQIGQLQMFVLDEADEMLSEGFKETVDEICKYLDPEIQTCLFSATIPWSTISKIPNLFDNPVKILVKAEKLTLEGIKQFYVNVGETSNKLSVLLDIYGALNITKAVIFANSKATVDFLKSELEANKFTVSAIHSNLTQVERDTIMKNFRINVSRVLISTDLLARGIDVQQITLVINFELPTTREKYLHRIGRSGRYGRKGVAINICDEGEMRKLRDLEHFYSTQIAELPADINDVVNDANQSV</sequence>
<name>A2FUH8_TRIV3</name>
<evidence type="ECO:0000313" key="13">
    <source>
        <dbReference type="EMBL" id="EAX91443.1"/>
    </source>
</evidence>
<dbReference type="PROSITE" id="PS51195">
    <property type="entry name" value="Q_MOTIF"/>
    <property type="match status" value="1"/>
</dbReference>
<comment type="similarity">
    <text evidence="9">Belongs to the DEAD box helicase family.</text>
</comment>
<evidence type="ECO:0000259" key="10">
    <source>
        <dbReference type="PROSITE" id="PS51192"/>
    </source>
</evidence>
<dbReference type="EC" id="3.6.4.13" evidence="1"/>
<keyword evidence="2 9" id="KW-0547">Nucleotide-binding</keyword>
<dbReference type="Pfam" id="PF00270">
    <property type="entry name" value="DEAD"/>
    <property type="match status" value="1"/>
</dbReference>
<proteinExistence type="inferred from homology"/>
<dbReference type="PROSITE" id="PS00039">
    <property type="entry name" value="DEAD_ATP_HELICASE"/>
    <property type="match status" value="1"/>
</dbReference>
<evidence type="ECO:0000256" key="1">
    <source>
        <dbReference type="ARBA" id="ARBA00012552"/>
    </source>
</evidence>
<comment type="catalytic activity">
    <reaction evidence="7">
        <text>ATP + H2O = ADP + phosphate + H(+)</text>
        <dbReference type="Rhea" id="RHEA:13065"/>
        <dbReference type="ChEBI" id="CHEBI:15377"/>
        <dbReference type="ChEBI" id="CHEBI:15378"/>
        <dbReference type="ChEBI" id="CHEBI:30616"/>
        <dbReference type="ChEBI" id="CHEBI:43474"/>
        <dbReference type="ChEBI" id="CHEBI:456216"/>
        <dbReference type="EC" id="3.6.4.13"/>
    </reaction>
</comment>
<evidence type="ECO:0000256" key="9">
    <source>
        <dbReference type="RuleBase" id="RU000492"/>
    </source>
</evidence>
<evidence type="ECO:0000256" key="2">
    <source>
        <dbReference type="ARBA" id="ARBA00022741"/>
    </source>
</evidence>
<keyword evidence="13" id="KW-0396">Initiation factor</keyword>
<dbReference type="Pfam" id="PF00271">
    <property type="entry name" value="Helicase_C"/>
    <property type="match status" value="1"/>
</dbReference>
<dbReference type="InterPro" id="IPR000629">
    <property type="entry name" value="RNA-helicase_DEAD-box_CS"/>
</dbReference>
<evidence type="ECO:0000256" key="8">
    <source>
        <dbReference type="PROSITE-ProRule" id="PRU00552"/>
    </source>
</evidence>
<evidence type="ECO:0000256" key="5">
    <source>
        <dbReference type="ARBA" id="ARBA00022840"/>
    </source>
</evidence>
<keyword evidence="4 9" id="KW-0347">Helicase</keyword>
<feature type="domain" description="DEAD-box RNA helicase Q" evidence="12">
    <location>
        <begin position="29"/>
        <end position="57"/>
    </location>
</feature>
<dbReference type="PROSITE" id="PS51192">
    <property type="entry name" value="HELICASE_ATP_BIND_1"/>
    <property type="match status" value="1"/>
</dbReference>